<reference evidence="1 2" key="1">
    <citation type="submission" date="2020-01" db="EMBL/GenBank/DDBJ databases">
        <authorList>
            <person name="Kim M.K."/>
        </authorList>
    </citation>
    <scope>NUCLEOTIDE SEQUENCE [LARGE SCALE GENOMIC DNA]</scope>
    <source>
        <strain evidence="1 2">172606-1</strain>
    </source>
</reference>
<dbReference type="KEGG" id="rhoz:GXP67_13360"/>
<keyword evidence="2" id="KW-1185">Reference proteome</keyword>
<sequence length="187" mass="22339">MMKNNYDYVEFTYTDKVSFESFRKLFTNMQEYKNLSANEAKNYEDVDWEQFLTEKAKECFSHAFDFRSEEGRIYQKLWELTTPEIRTRSLKLIPPGPWEFESVITAIFNCDYYLVELEDKGEGNAILYLDFWAFPFGGMDSMWQLLQAYGFEINYDSYFEGKPPFEISQWDYALAKELVNQKKGLKD</sequence>
<name>A0A6C0GIN6_9BACT</name>
<accession>A0A6C0GIN6</accession>
<organism evidence="1 2">
    <name type="scientific">Rhodocytophaga rosea</name>
    <dbReference type="NCBI Taxonomy" id="2704465"/>
    <lineage>
        <taxon>Bacteria</taxon>
        <taxon>Pseudomonadati</taxon>
        <taxon>Bacteroidota</taxon>
        <taxon>Cytophagia</taxon>
        <taxon>Cytophagales</taxon>
        <taxon>Rhodocytophagaceae</taxon>
        <taxon>Rhodocytophaga</taxon>
    </lineage>
</organism>
<dbReference type="AlphaFoldDB" id="A0A6C0GIN6"/>
<proteinExistence type="predicted"/>
<evidence type="ECO:0000313" key="1">
    <source>
        <dbReference type="EMBL" id="QHT67543.1"/>
    </source>
</evidence>
<protein>
    <submittedName>
        <fullName evidence="1">Uncharacterized protein</fullName>
    </submittedName>
</protein>
<dbReference type="EMBL" id="CP048222">
    <property type="protein sequence ID" value="QHT67543.1"/>
    <property type="molecule type" value="Genomic_DNA"/>
</dbReference>
<evidence type="ECO:0000313" key="2">
    <source>
        <dbReference type="Proteomes" id="UP000480178"/>
    </source>
</evidence>
<gene>
    <name evidence="1" type="ORF">GXP67_13360</name>
</gene>
<dbReference type="Proteomes" id="UP000480178">
    <property type="component" value="Chromosome"/>
</dbReference>
<dbReference type="RefSeq" id="WP_162443572.1">
    <property type="nucleotide sequence ID" value="NZ_CP048222.1"/>
</dbReference>